<organism evidence="4 5">
    <name type="scientific">Paraglaciecola psychrophila 170</name>
    <dbReference type="NCBI Taxonomy" id="1129794"/>
    <lineage>
        <taxon>Bacteria</taxon>
        <taxon>Pseudomonadati</taxon>
        <taxon>Pseudomonadota</taxon>
        <taxon>Gammaproteobacteria</taxon>
        <taxon>Alteromonadales</taxon>
        <taxon>Alteromonadaceae</taxon>
        <taxon>Paraglaciecola</taxon>
    </lineage>
</organism>
<dbReference type="HOGENOM" id="CLU_2772193_0_0_6"/>
<dbReference type="PANTHER" id="PTHR43335:SF4">
    <property type="entry name" value="ABC TRANSPORTER, ATP-BINDING PROTEIN"/>
    <property type="match status" value="1"/>
</dbReference>
<dbReference type="Proteomes" id="UP000011864">
    <property type="component" value="Chromosome"/>
</dbReference>
<accession>M4RWX1</accession>
<dbReference type="EMBL" id="CP003837">
    <property type="protein sequence ID" value="AGH47163.1"/>
    <property type="molecule type" value="Genomic_DNA"/>
</dbReference>
<dbReference type="InterPro" id="IPR003439">
    <property type="entry name" value="ABC_transporter-like_ATP-bd"/>
</dbReference>
<sequence length="69" mass="7590">MDDLSFEVKSGEIFALLGPNGAGKSSTICMLIDLTYTDTGMKFANIEGQKIPKLVSGDIGYLPEERWIY</sequence>
<name>M4RWX1_9ALTE</name>
<dbReference type="AlphaFoldDB" id="M4RWX1"/>
<dbReference type="KEGG" id="gps:C427_5064"/>
<dbReference type="InterPro" id="IPR027417">
    <property type="entry name" value="P-loop_NTPase"/>
</dbReference>
<evidence type="ECO:0000256" key="1">
    <source>
        <dbReference type="ARBA" id="ARBA00005417"/>
    </source>
</evidence>
<evidence type="ECO:0000259" key="3">
    <source>
        <dbReference type="Pfam" id="PF00005"/>
    </source>
</evidence>
<dbReference type="Pfam" id="PF00005">
    <property type="entry name" value="ABC_tran"/>
    <property type="match status" value="1"/>
</dbReference>
<protein>
    <recommendedName>
        <fullName evidence="3">ABC transporter domain-containing protein</fullName>
    </recommendedName>
</protein>
<dbReference type="SUPFAM" id="SSF52540">
    <property type="entry name" value="P-loop containing nucleoside triphosphate hydrolases"/>
    <property type="match status" value="1"/>
</dbReference>
<dbReference type="PANTHER" id="PTHR43335">
    <property type="entry name" value="ABC TRANSPORTER, ATP-BINDING PROTEIN"/>
    <property type="match status" value="1"/>
</dbReference>
<dbReference type="Gene3D" id="3.40.50.300">
    <property type="entry name" value="P-loop containing nucleotide triphosphate hydrolases"/>
    <property type="match status" value="1"/>
</dbReference>
<dbReference type="STRING" id="1129794.C427_5064"/>
<dbReference type="eggNOG" id="COG4152">
    <property type="taxonomic scope" value="Bacteria"/>
</dbReference>
<dbReference type="RefSeq" id="WP_015431314.1">
    <property type="nucleotide sequence ID" value="NC_020514.1"/>
</dbReference>
<feature type="domain" description="ABC transporter" evidence="3">
    <location>
        <begin position="2"/>
        <end position="66"/>
    </location>
</feature>
<evidence type="ECO:0000256" key="2">
    <source>
        <dbReference type="ARBA" id="ARBA00022448"/>
    </source>
</evidence>
<comment type="similarity">
    <text evidence="1">Belongs to the ABC transporter superfamily.</text>
</comment>
<evidence type="ECO:0000313" key="4">
    <source>
        <dbReference type="EMBL" id="AGH47163.1"/>
    </source>
</evidence>
<dbReference type="PATRIC" id="fig|1129794.4.peg.5050"/>
<dbReference type="GO" id="GO:0016887">
    <property type="term" value="F:ATP hydrolysis activity"/>
    <property type="evidence" value="ECO:0007669"/>
    <property type="project" value="InterPro"/>
</dbReference>
<evidence type="ECO:0000313" key="5">
    <source>
        <dbReference type="Proteomes" id="UP000011864"/>
    </source>
</evidence>
<keyword evidence="5" id="KW-1185">Reference proteome</keyword>
<gene>
    <name evidence="4" type="ORF">C427_5064</name>
</gene>
<keyword evidence="2" id="KW-0813">Transport</keyword>
<reference evidence="4 5" key="1">
    <citation type="journal article" date="2013" name="Genome Announc.">
        <title>Complete Genome Sequence of Glaciecola psychrophila Strain 170T.</title>
        <authorList>
            <person name="Yin J."/>
            <person name="Chen J."/>
            <person name="Liu G."/>
            <person name="Yu Y."/>
            <person name="Song L."/>
            <person name="Wang X."/>
            <person name="Qu X."/>
        </authorList>
    </citation>
    <scope>NUCLEOTIDE SEQUENCE [LARGE SCALE GENOMIC DNA]</scope>
    <source>
        <strain evidence="4 5">170</strain>
    </source>
</reference>
<dbReference type="GO" id="GO:0005524">
    <property type="term" value="F:ATP binding"/>
    <property type="evidence" value="ECO:0007669"/>
    <property type="project" value="InterPro"/>
</dbReference>
<proteinExistence type="inferred from homology"/>